<feature type="signal peptide" evidence="2">
    <location>
        <begin position="1"/>
        <end position="21"/>
    </location>
</feature>
<feature type="region of interest" description="Disordered" evidence="1">
    <location>
        <begin position="198"/>
        <end position="280"/>
    </location>
</feature>
<evidence type="ECO:0008006" key="5">
    <source>
        <dbReference type="Google" id="ProtNLM"/>
    </source>
</evidence>
<organism evidence="3 4">
    <name type="scientific">Candidatus Atelocyanobacterium thalassa isolate SIO64986</name>
    <dbReference type="NCBI Taxonomy" id="1527444"/>
    <lineage>
        <taxon>Bacteria</taxon>
        <taxon>Bacillati</taxon>
        <taxon>Cyanobacteriota</taxon>
        <taxon>Cyanophyceae</taxon>
        <taxon>Oscillatoriophycideae</taxon>
        <taxon>Chroococcales</taxon>
        <taxon>Aphanothecaceae</taxon>
        <taxon>Candidatus Atelocyanobacterium</taxon>
        <taxon>Candidatus Atelocyanobacterium thalassae</taxon>
    </lineage>
</organism>
<sequence>MRKIIIIFLSFTLCLTTISCGSSTLNESLPNSQIKTSIPNQVKNGSYPIQQAEYNDINGTYTLTLLNTPPGKSSTYSTDNLQMARLTPEQVANGKSNYLEITTDAVVMYIKEDFKIEYIHNVTEPQTNDQVGTTQNIVRRESSFWSPFAGAMAGQALGSILFSPRYYVPPLYHSGQVMNGYGSYGSNYNQAVQRYQKKYNSSPPAVKNRQTFRTTRNLQKSTSNIRNSRRGASRSSGSGFGSSNLRKGSSSRPSVRSRSSFGSRNSFRSRPSTRSFRRRR</sequence>
<dbReference type="PROSITE" id="PS51257">
    <property type="entry name" value="PROKAR_LIPOPROTEIN"/>
    <property type="match status" value="1"/>
</dbReference>
<dbReference type="eggNOG" id="ENOG502Z8F2">
    <property type="taxonomic scope" value="Bacteria"/>
</dbReference>
<evidence type="ECO:0000256" key="1">
    <source>
        <dbReference type="SAM" id="MobiDB-lite"/>
    </source>
</evidence>
<proteinExistence type="predicted"/>
<dbReference type="PATRIC" id="fig|1527444.3.peg.574"/>
<gene>
    <name evidence="3" type="ORF">ucyna2_00598</name>
</gene>
<dbReference type="STRING" id="1527444.ucyna2_00598"/>
<keyword evidence="2" id="KW-0732">Signal</keyword>
<feature type="compositionally biased region" description="Polar residues" evidence="1">
    <location>
        <begin position="198"/>
        <end position="222"/>
    </location>
</feature>
<evidence type="ECO:0000313" key="4">
    <source>
        <dbReference type="Proteomes" id="UP000028922"/>
    </source>
</evidence>
<dbReference type="Proteomes" id="UP000028922">
    <property type="component" value="Unassembled WGS sequence"/>
</dbReference>
<name>A0A086CH65_9CHRO</name>
<feature type="chain" id="PRO_5001805188" description="DUF1190 domain-containing protein" evidence="2">
    <location>
        <begin position="22"/>
        <end position="280"/>
    </location>
</feature>
<dbReference type="EMBL" id="JPSP01000005">
    <property type="protein sequence ID" value="KFF41529.1"/>
    <property type="molecule type" value="Genomic_DNA"/>
</dbReference>
<accession>A0A086CH65</accession>
<feature type="compositionally biased region" description="Low complexity" evidence="1">
    <location>
        <begin position="233"/>
        <end position="274"/>
    </location>
</feature>
<evidence type="ECO:0000313" key="3">
    <source>
        <dbReference type="EMBL" id="KFF41529.1"/>
    </source>
</evidence>
<dbReference type="AlphaFoldDB" id="A0A086CH65"/>
<reference evidence="3 4" key="1">
    <citation type="submission" date="2014-08" db="EMBL/GenBank/DDBJ databases">
        <title>Comparative genomics reveals surprising divergence of two closely related strains of uncultivated UCYN-A cyanobacteria.</title>
        <authorList>
            <person name="Bombar D."/>
            <person name="Heller P."/>
            <person name="Sanchez-Baracaldo P."/>
            <person name="Carter B.J."/>
            <person name="Zert J.P."/>
        </authorList>
    </citation>
    <scope>NUCLEOTIDE SEQUENCE [LARGE SCALE GENOMIC DNA]</scope>
</reference>
<evidence type="ECO:0000256" key="2">
    <source>
        <dbReference type="SAM" id="SignalP"/>
    </source>
</evidence>
<comment type="caution">
    <text evidence="3">The sequence shown here is derived from an EMBL/GenBank/DDBJ whole genome shotgun (WGS) entry which is preliminary data.</text>
</comment>
<protein>
    <recommendedName>
        <fullName evidence="5">DUF1190 domain-containing protein</fullName>
    </recommendedName>
</protein>